<feature type="transmembrane region" description="Helical" evidence="1">
    <location>
        <begin position="117"/>
        <end position="137"/>
    </location>
</feature>
<feature type="transmembrane region" description="Helical" evidence="1">
    <location>
        <begin position="487"/>
        <end position="504"/>
    </location>
</feature>
<keyword evidence="1" id="KW-1133">Transmembrane helix</keyword>
<dbReference type="EMBL" id="LGRX02028275">
    <property type="protein sequence ID" value="KAK3248257.1"/>
    <property type="molecule type" value="Genomic_DNA"/>
</dbReference>
<sequence length="532" mass="60330">GYNSETVQCSSCEKGYIEGFDSCQRCPAKALALVLLCFALVFTVVGTLTERLNKKTLSYASICFGHFQVMAQVRLVYPWYHGGSSFAWLFSASEVTRFECISWLPLSCVWDELTSGFLLRFVFFAWLPFILAIPMLYSRMSGYFTALKMATAPIEAPADIPGDEKDVVRFSANPLIVPALPTEHGVNPMARLESMALNPMARLNSYQDFDIYSYTSGVKPESDLNRRSSGVELADVIAERNAELPDLRLPSDGDGQPVTLDESHMSVALSIPINLKSPTLAEVRPPLHYDTSEPLAFLAVTLFCMVMMHPTISSSMFQIFQCDEIYHDNTTVQYFLSVDISFECFTSKWYFCAAVACFVIIVYVFGAPYFLYLTISRCYQMKEFTVNGRIQYVNWWEVEVKEDGYYTLLNQERLLIHPIYIDLNGPFVPTNIRSELDNCSWGRILWPMTNSYKRSLIFWEPYEILRKCFQTSAVMVAQLIVGEGIDIVFNIIIAVVAITIQAYIQPFKLNEDNFLATTQYAAYGLGIVHSRI</sequence>
<evidence type="ECO:0000313" key="2">
    <source>
        <dbReference type="EMBL" id="KAK3248257.1"/>
    </source>
</evidence>
<dbReference type="PANTHER" id="PTHR11319">
    <property type="entry name" value="G PROTEIN-COUPLED RECEPTOR-RELATED"/>
    <property type="match status" value="1"/>
</dbReference>
<feature type="transmembrane region" description="Helical" evidence="1">
    <location>
        <begin position="348"/>
        <end position="372"/>
    </location>
</feature>
<dbReference type="Proteomes" id="UP001190700">
    <property type="component" value="Unassembled WGS sequence"/>
</dbReference>
<reference evidence="2 3" key="1">
    <citation type="journal article" date="2015" name="Genome Biol. Evol.">
        <title>Comparative Genomics of a Bacterivorous Green Alga Reveals Evolutionary Causalities and Consequences of Phago-Mixotrophic Mode of Nutrition.</title>
        <authorList>
            <person name="Burns J.A."/>
            <person name="Paasch A."/>
            <person name="Narechania A."/>
            <person name="Kim E."/>
        </authorList>
    </citation>
    <scope>NUCLEOTIDE SEQUENCE [LARGE SCALE GENOMIC DNA]</scope>
    <source>
        <strain evidence="2 3">PLY_AMNH</strain>
    </source>
</reference>
<dbReference type="AlphaFoldDB" id="A0AAE0F1U3"/>
<keyword evidence="3" id="KW-1185">Reference proteome</keyword>
<organism evidence="2 3">
    <name type="scientific">Cymbomonas tetramitiformis</name>
    <dbReference type="NCBI Taxonomy" id="36881"/>
    <lineage>
        <taxon>Eukaryota</taxon>
        <taxon>Viridiplantae</taxon>
        <taxon>Chlorophyta</taxon>
        <taxon>Pyramimonadophyceae</taxon>
        <taxon>Pyramimonadales</taxon>
        <taxon>Pyramimonadaceae</taxon>
        <taxon>Cymbomonas</taxon>
    </lineage>
</organism>
<feature type="transmembrane region" description="Helical" evidence="1">
    <location>
        <begin position="294"/>
        <end position="312"/>
    </location>
</feature>
<accession>A0AAE0F1U3</accession>
<keyword evidence="1" id="KW-0472">Membrane</keyword>
<feature type="non-terminal residue" evidence="2">
    <location>
        <position position="1"/>
    </location>
</feature>
<proteinExistence type="predicted"/>
<feature type="transmembrane region" description="Helical" evidence="1">
    <location>
        <begin position="30"/>
        <end position="49"/>
    </location>
</feature>
<name>A0AAE0F1U3_9CHLO</name>
<comment type="caution">
    <text evidence="2">The sequence shown here is derived from an EMBL/GenBank/DDBJ whole genome shotgun (WGS) entry which is preliminary data.</text>
</comment>
<dbReference type="PANTHER" id="PTHR11319:SF35">
    <property type="entry name" value="OUTER MEMBRANE PROTEIN PMPC-RELATED"/>
    <property type="match status" value="1"/>
</dbReference>
<evidence type="ECO:0000256" key="1">
    <source>
        <dbReference type="SAM" id="Phobius"/>
    </source>
</evidence>
<evidence type="ECO:0000313" key="3">
    <source>
        <dbReference type="Proteomes" id="UP001190700"/>
    </source>
</evidence>
<protein>
    <submittedName>
        <fullName evidence="2">Uncharacterized protein</fullName>
    </submittedName>
</protein>
<keyword evidence="1" id="KW-0812">Transmembrane</keyword>
<gene>
    <name evidence="2" type="ORF">CYMTET_42268</name>
</gene>